<feature type="domain" description="Glycoside Hydrolase 20C C-terminal" evidence="1">
    <location>
        <begin position="7"/>
        <end position="128"/>
    </location>
</feature>
<sequence>MGGNLKDFTVLDAFDSLFLNGKANQEAQNPSKYLLYQDPMAGTFDREVVESGVDTGAYHEKLKKMMESCQENSPEYAALFAYYEKLAAVLTDKADLGVHIKTFYDKNQKLALKEICAKETPEIVYNLEKM</sequence>
<dbReference type="InterPro" id="IPR041063">
    <property type="entry name" value="Glyco_H_20C_C"/>
</dbReference>
<dbReference type="EMBL" id="QRVV01000086">
    <property type="protein sequence ID" value="RGS69237.1"/>
    <property type="molecule type" value="Genomic_DNA"/>
</dbReference>
<dbReference type="Pfam" id="PF18088">
    <property type="entry name" value="Glyco_H_20C_C"/>
    <property type="match status" value="1"/>
</dbReference>
<reference evidence="2 3" key="1">
    <citation type="submission" date="2018-08" db="EMBL/GenBank/DDBJ databases">
        <title>A genome reference for cultivated species of the human gut microbiota.</title>
        <authorList>
            <person name="Zou Y."/>
            <person name="Xue W."/>
            <person name="Luo G."/>
        </authorList>
    </citation>
    <scope>NUCLEOTIDE SEQUENCE [LARGE SCALE GENOMIC DNA]</scope>
    <source>
        <strain evidence="2 3">AF21-24</strain>
    </source>
</reference>
<proteinExistence type="predicted"/>
<comment type="caution">
    <text evidence="2">The sequence shown here is derived from an EMBL/GenBank/DDBJ whole genome shotgun (WGS) entry which is preliminary data.</text>
</comment>
<dbReference type="Proteomes" id="UP000284242">
    <property type="component" value="Unassembled WGS sequence"/>
</dbReference>
<evidence type="ECO:0000313" key="3">
    <source>
        <dbReference type="Proteomes" id="UP000284242"/>
    </source>
</evidence>
<name>A0A412KLQ5_9FIRM</name>
<organism evidence="2 3">
    <name type="scientific">Blautia obeum</name>
    <dbReference type="NCBI Taxonomy" id="40520"/>
    <lineage>
        <taxon>Bacteria</taxon>
        <taxon>Bacillati</taxon>
        <taxon>Bacillota</taxon>
        <taxon>Clostridia</taxon>
        <taxon>Lachnospirales</taxon>
        <taxon>Lachnospiraceae</taxon>
        <taxon>Blautia</taxon>
    </lineage>
</organism>
<accession>A0A412KLQ5</accession>
<evidence type="ECO:0000313" key="2">
    <source>
        <dbReference type="EMBL" id="RGS69237.1"/>
    </source>
</evidence>
<protein>
    <recommendedName>
        <fullName evidence="1">Glycoside Hydrolase 20C C-terminal domain-containing protein</fullName>
    </recommendedName>
</protein>
<evidence type="ECO:0000259" key="1">
    <source>
        <dbReference type="Pfam" id="PF18088"/>
    </source>
</evidence>
<dbReference type="AlphaFoldDB" id="A0A412KLQ5"/>
<dbReference type="Gene3D" id="1.20.120.670">
    <property type="entry name" value="N-acetyl-b-d-glucoasminidase"/>
    <property type="match status" value="1"/>
</dbReference>
<gene>
    <name evidence="2" type="ORF">DWX77_15405</name>
</gene>